<dbReference type="GO" id="GO:0051539">
    <property type="term" value="F:4 iron, 4 sulfur cluster binding"/>
    <property type="evidence" value="ECO:0007669"/>
    <property type="project" value="UniProtKB-KW"/>
</dbReference>
<dbReference type="InterPro" id="IPR005273">
    <property type="entry name" value="Ura-DNA_glyco_family4"/>
</dbReference>
<accession>A0A0M9U3B6</accession>
<gene>
    <name evidence="15" type="ORF">ADN01_11775</name>
    <name evidence="14" type="ORF">LSAC_03526</name>
</gene>
<dbReference type="InterPro" id="IPR005122">
    <property type="entry name" value="Uracil-DNA_glycosylase-like"/>
</dbReference>
<dbReference type="STRING" id="229921.ADN01_11775"/>
<evidence type="ECO:0000256" key="6">
    <source>
        <dbReference type="ARBA" id="ARBA00022723"/>
    </source>
</evidence>
<dbReference type="SUPFAM" id="SSF52141">
    <property type="entry name" value="Uracil-DNA glycosylase-like"/>
    <property type="match status" value="1"/>
</dbReference>
<dbReference type="RefSeq" id="WP_062419883.1">
    <property type="nucleotide sequence ID" value="NZ_BBXZ01000184.1"/>
</dbReference>
<name>A0A0M9U3B6_9CHLR</name>
<dbReference type="PANTHER" id="PTHR33693:SF1">
    <property type="entry name" value="TYPE-4 URACIL-DNA GLYCOSYLASE"/>
    <property type="match status" value="1"/>
</dbReference>
<evidence type="ECO:0000256" key="11">
    <source>
        <dbReference type="ARBA" id="ARBA00023204"/>
    </source>
</evidence>
<evidence type="ECO:0000256" key="2">
    <source>
        <dbReference type="ARBA" id="ARBA00006521"/>
    </source>
</evidence>
<evidence type="ECO:0000256" key="12">
    <source>
        <dbReference type="SAM" id="MobiDB-lite"/>
    </source>
</evidence>
<reference evidence="14" key="1">
    <citation type="journal article" date="2015" name="Genome Announc.">
        <title>Draft Genome Sequences of Anaerolinea thermolimosa IMO-1, Bellilinea caldifistulae GOMI-1, Leptolinea tardivitalis YMTK-2, Levilinea saccharolytica KIBI-1, Longilinea arvoryzae KOME-1, Previously Described as Members of the Class Anaerolineae (Chloroflexi).</title>
        <authorList>
            <person name="Matsuura N."/>
            <person name="Tourlousse M.D."/>
            <person name="Ohashi A."/>
            <person name="Hugenholtz P."/>
            <person name="Sekiguchi Y."/>
        </authorList>
    </citation>
    <scope>NUCLEOTIDE SEQUENCE</scope>
    <source>
        <strain evidence="14">KIBI-1</strain>
    </source>
</reference>
<dbReference type="GO" id="GO:0006281">
    <property type="term" value="P:DNA repair"/>
    <property type="evidence" value="ECO:0007669"/>
    <property type="project" value="UniProtKB-KW"/>
</dbReference>
<evidence type="ECO:0000256" key="5">
    <source>
        <dbReference type="ARBA" id="ARBA00022485"/>
    </source>
</evidence>
<dbReference type="EMBL" id="LGCM01000039">
    <property type="protein sequence ID" value="KPL80788.1"/>
    <property type="molecule type" value="Genomic_DNA"/>
</dbReference>
<dbReference type="GO" id="GO:0046872">
    <property type="term" value="F:metal ion binding"/>
    <property type="evidence" value="ECO:0007669"/>
    <property type="project" value="UniProtKB-KW"/>
</dbReference>
<dbReference type="Proteomes" id="UP000050501">
    <property type="component" value="Unassembled WGS sequence"/>
</dbReference>
<dbReference type="EMBL" id="DF967975">
    <property type="protein sequence ID" value="GAP19616.1"/>
    <property type="molecule type" value="Genomic_DNA"/>
</dbReference>
<evidence type="ECO:0000313" key="15">
    <source>
        <dbReference type="EMBL" id="KPL80788.1"/>
    </source>
</evidence>
<keyword evidence="6" id="KW-0479">Metal-binding</keyword>
<feature type="region of interest" description="Disordered" evidence="12">
    <location>
        <begin position="184"/>
        <end position="209"/>
    </location>
</feature>
<dbReference type="AlphaFoldDB" id="A0A0M9U3B6"/>
<protein>
    <recommendedName>
        <fullName evidence="4">Type-4 uracil-DNA glycosylase</fullName>
        <ecNumber evidence="3">3.2.2.27</ecNumber>
    </recommendedName>
</protein>
<keyword evidence="9" id="KW-0408">Iron</keyword>
<evidence type="ECO:0000256" key="1">
    <source>
        <dbReference type="ARBA" id="ARBA00001400"/>
    </source>
</evidence>
<dbReference type="InterPro" id="IPR036895">
    <property type="entry name" value="Uracil-DNA_glycosylase-like_sf"/>
</dbReference>
<sequence>MQPEVALREVAQAVSVCTRCALHFSRKRSVPGEGPADAQVMLIGEGPGFHENEQGRPFVGQAGKFLDELLALAGLKRTEVFITNVVKCRPPGNRDPLPEELSACSAMLEQQLEIIHPRVIVTLGRFSMARFLPNARISEIHGQPRWVDDGCMIVPMYHPAAALHQPKLRPDLEADFARLPGYLQMQPGPQKPSVPPKKGTEAETQLSLF</sequence>
<keyword evidence="10" id="KW-0411">Iron-sulfur</keyword>
<dbReference type="InterPro" id="IPR051536">
    <property type="entry name" value="UDG_Type-4/5"/>
</dbReference>
<dbReference type="SMART" id="SM00986">
    <property type="entry name" value="UDG"/>
    <property type="match status" value="1"/>
</dbReference>
<evidence type="ECO:0000256" key="8">
    <source>
        <dbReference type="ARBA" id="ARBA00022801"/>
    </source>
</evidence>
<evidence type="ECO:0000256" key="3">
    <source>
        <dbReference type="ARBA" id="ARBA00012030"/>
    </source>
</evidence>
<reference evidence="15 16" key="2">
    <citation type="submission" date="2015-07" db="EMBL/GenBank/DDBJ databases">
        <title>Genome sequence of Levilinea saccharolytica DSM 16555.</title>
        <authorList>
            <person name="Hemp J."/>
            <person name="Ward L.M."/>
            <person name="Pace L.A."/>
            <person name="Fischer W.W."/>
        </authorList>
    </citation>
    <scope>NUCLEOTIDE SEQUENCE [LARGE SCALE GENOMIC DNA]</scope>
    <source>
        <strain evidence="15 16">KIBI-1</strain>
    </source>
</reference>
<feature type="domain" description="Uracil-DNA glycosylase-like" evidence="13">
    <location>
        <begin position="31"/>
        <end position="177"/>
    </location>
</feature>
<evidence type="ECO:0000313" key="16">
    <source>
        <dbReference type="Proteomes" id="UP000050501"/>
    </source>
</evidence>
<dbReference type="GO" id="GO:0004844">
    <property type="term" value="F:uracil DNA N-glycosylase activity"/>
    <property type="evidence" value="ECO:0007669"/>
    <property type="project" value="UniProtKB-EC"/>
</dbReference>
<dbReference type="Pfam" id="PF03167">
    <property type="entry name" value="UDG"/>
    <property type="match status" value="1"/>
</dbReference>
<comment type="catalytic activity">
    <reaction evidence="1">
        <text>Hydrolyzes single-stranded DNA or mismatched double-stranded DNA and polynucleotides, releasing free uracil.</text>
        <dbReference type="EC" id="3.2.2.27"/>
    </reaction>
</comment>
<evidence type="ECO:0000256" key="4">
    <source>
        <dbReference type="ARBA" id="ARBA00019403"/>
    </source>
</evidence>
<dbReference type="PATRIC" id="fig|229921.5.peg.1579"/>
<dbReference type="Gene3D" id="3.40.470.10">
    <property type="entry name" value="Uracil-DNA glycosylase-like domain"/>
    <property type="match status" value="1"/>
</dbReference>
<organism evidence="14">
    <name type="scientific">Levilinea saccharolytica</name>
    <dbReference type="NCBI Taxonomy" id="229921"/>
    <lineage>
        <taxon>Bacteria</taxon>
        <taxon>Bacillati</taxon>
        <taxon>Chloroflexota</taxon>
        <taxon>Anaerolineae</taxon>
        <taxon>Anaerolineales</taxon>
        <taxon>Anaerolineaceae</taxon>
        <taxon>Levilinea</taxon>
    </lineage>
</organism>
<dbReference type="NCBIfam" id="TIGR00758">
    <property type="entry name" value="UDG_fam4"/>
    <property type="match status" value="1"/>
</dbReference>
<evidence type="ECO:0000313" key="14">
    <source>
        <dbReference type="EMBL" id="GAP19616.1"/>
    </source>
</evidence>
<keyword evidence="7" id="KW-0227">DNA damage</keyword>
<keyword evidence="11" id="KW-0234">DNA repair</keyword>
<dbReference type="SMART" id="SM00987">
    <property type="entry name" value="UreE_C"/>
    <property type="match status" value="1"/>
</dbReference>
<keyword evidence="5" id="KW-0004">4Fe-4S</keyword>
<evidence type="ECO:0000256" key="9">
    <source>
        <dbReference type="ARBA" id="ARBA00023004"/>
    </source>
</evidence>
<keyword evidence="8" id="KW-0378">Hydrolase</keyword>
<keyword evidence="16" id="KW-1185">Reference proteome</keyword>
<dbReference type="OrthoDB" id="5290748at2"/>
<dbReference type="CDD" id="cd10030">
    <property type="entry name" value="UDG-F4_TTUDGA_SPO1dp_like"/>
    <property type="match status" value="1"/>
</dbReference>
<comment type="similarity">
    <text evidence="2">Belongs to the uracil-DNA glycosylase (UDG) superfamily. Type 4 (UDGa) family.</text>
</comment>
<dbReference type="EC" id="3.2.2.27" evidence="3"/>
<evidence type="ECO:0000256" key="10">
    <source>
        <dbReference type="ARBA" id="ARBA00023014"/>
    </source>
</evidence>
<evidence type="ECO:0000259" key="13">
    <source>
        <dbReference type="SMART" id="SM00986"/>
    </source>
</evidence>
<dbReference type="PANTHER" id="PTHR33693">
    <property type="entry name" value="TYPE-5 URACIL-DNA GLYCOSYLASE"/>
    <property type="match status" value="1"/>
</dbReference>
<proteinExistence type="inferred from homology"/>
<evidence type="ECO:0000256" key="7">
    <source>
        <dbReference type="ARBA" id="ARBA00022763"/>
    </source>
</evidence>